<dbReference type="PANTHER" id="PTHR16166">
    <property type="entry name" value="VACUOLAR PROTEIN SORTING-ASSOCIATED PROTEIN VPS13"/>
    <property type="match status" value="1"/>
</dbReference>
<reference evidence="6" key="1">
    <citation type="journal article" date="2010" name="Genome Biol.">
        <title>Genome sequence of the necrotrophic plant pathogen Pythium ultimum reveals original pathogenicity mechanisms and effector repertoire.</title>
        <authorList>
            <person name="Levesque C.A."/>
            <person name="Brouwer H."/>
            <person name="Cano L."/>
            <person name="Hamilton J.P."/>
            <person name="Holt C."/>
            <person name="Huitema E."/>
            <person name="Raffaele S."/>
            <person name="Robideau G.P."/>
            <person name="Thines M."/>
            <person name="Win J."/>
            <person name="Zerillo M.M."/>
            <person name="Beakes G.W."/>
            <person name="Boore J.L."/>
            <person name="Busam D."/>
            <person name="Dumas B."/>
            <person name="Ferriera S."/>
            <person name="Fuerstenberg S.I."/>
            <person name="Gachon C.M."/>
            <person name="Gaulin E."/>
            <person name="Govers F."/>
            <person name="Grenville-Briggs L."/>
            <person name="Horner N."/>
            <person name="Hostetler J."/>
            <person name="Jiang R.H."/>
            <person name="Johnson J."/>
            <person name="Krajaejun T."/>
            <person name="Lin H."/>
            <person name="Meijer H.J."/>
            <person name="Moore B."/>
            <person name="Morris P."/>
            <person name="Phuntmart V."/>
            <person name="Puiu D."/>
            <person name="Shetty J."/>
            <person name="Stajich J.E."/>
            <person name="Tripathy S."/>
            <person name="Wawra S."/>
            <person name="van West P."/>
            <person name="Whitty B.R."/>
            <person name="Coutinho P.M."/>
            <person name="Henrissat B."/>
            <person name="Martin F."/>
            <person name="Thomas P.D."/>
            <person name="Tyler B.M."/>
            <person name="De Vries R.P."/>
            <person name="Kamoun S."/>
            <person name="Yandell M."/>
            <person name="Tisserat N."/>
            <person name="Buell C.R."/>
        </authorList>
    </citation>
    <scope>NUCLEOTIDE SEQUENCE</scope>
    <source>
        <strain evidence="6">DAOM:BR144</strain>
    </source>
</reference>
<organism evidence="5 6">
    <name type="scientific">Globisporangium ultimum (strain ATCC 200006 / CBS 805.95 / DAOM BR144)</name>
    <name type="common">Pythium ultimum</name>
    <dbReference type="NCBI Taxonomy" id="431595"/>
    <lineage>
        <taxon>Eukaryota</taxon>
        <taxon>Sar</taxon>
        <taxon>Stramenopiles</taxon>
        <taxon>Oomycota</taxon>
        <taxon>Peronosporomycetes</taxon>
        <taxon>Pythiales</taxon>
        <taxon>Pythiaceae</taxon>
        <taxon>Globisporangium</taxon>
    </lineage>
</organism>
<evidence type="ECO:0000313" key="5">
    <source>
        <dbReference type="EnsemblProtists" id="PYU1_T000177"/>
    </source>
</evidence>
<dbReference type="OMA" id="EENTHAM"/>
<dbReference type="eggNOG" id="KOG1809">
    <property type="taxonomic scope" value="Eukaryota"/>
</dbReference>
<name>K3W5D6_GLOUD</name>
<dbReference type="EnsemblProtists" id="PYU1_T000177">
    <property type="protein sequence ID" value="PYU1_T000177"/>
    <property type="gene ID" value="PYU1_G000177"/>
</dbReference>
<dbReference type="InParanoid" id="K3W5D6"/>
<dbReference type="Pfam" id="PF12624">
    <property type="entry name" value="VPS13_N"/>
    <property type="match status" value="1"/>
</dbReference>
<dbReference type="Proteomes" id="UP000019132">
    <property type="component" value="Unassembled WGS sequence"/>
</dbReference>
<dbReference type="GO" id="GO:0006623">
    <property type="term" value="P:protein targeting to vacuole"/>
    <property type="evidence" value="ECO:0007669"/>
    <property type="project" value="TreeGrafter"/>
</dbReference>
<evidence type="ECO:0000256" key="1">
    <source>
        <dbReference type="ARBA" id="ARBA00006545"/>
    </source>
</evidence>
<reference evidence="5" key="3">
    <citation type="submission" date="2015-02" db="UniProtKB">
        <authorList>
            <consortium name="EnsemblProtists"/>
        </authorList>
    </citation>
    <scope>IDENTIFICATION</scope>
    <source>
        <strain evidence="5">DAOM BR144</strain>
    </source>
</reference>
<proteinExistence type="inferred from homology"/>
<evidence type="ECO:0000259" key="4">
    <source>
        <dbReference type="Pfam" id="PF12624"/>
    </source>
</evidence>
<protein>
    <recommendedName>
        <fullName evidence="4">Chorein N-terminal domain-containing protein</fullName>
    </recommendedName>
</protein>
<feature type="region of interest" description="Disordered" evidence="3">
    <location>
        <begin position="142"/>
        <end position="164"/>
    </location>
</feature>
<dbReference type="InterPro" id="IPR026854">
    <property type="entry name" value="VPS13_N"/>
</dbReference>
<keyword evidence="2" id="KW-0813">Transport</keyword>
<feature type="compositionally biased region" description="Basic and acidic residues" evidence="3">
    <location>
        <begin position="142"/>
        <end position="157"/>
    </location>
</feature>
<dbReference type="STRING" id="431595.K3W5D6"/>
<keyword evidence="6" id="KW-1185">Reference proteome</keyword>
<dbReference type="VEuPathDB" id="FungiDB:PYU1_G000177"/>
<dbReference type="PANTHER" id="PTHR16166:SF93">
    <property type="entry name" value="INTERMEMBRANE LIPID TRANSFER PROTEIN VPS13"/>
    <property type="match status" value="1"/>
</dbReference>
<dbReference type="InterPro" id="IPR026847">
    <property type="entry name" value="VPS13"/>
</dbReference>
<feature type="domain" description="Chorein N-terminal" evidence="4">
    <location>
        <begin position="1"/>
        <end position="193"/>
    </location>
</feature>
<dbReference type="EMBL" id="GL376636">
    <property type="status" value="NOT_ANNOTATED_CDS"/>
    <property type="molecule type" value="Genomic_DNA"/>
</dbReference>
<comment type="similarity">
    <text evidence="1">Belongs to the VPS13 family.</text>
</comment>
<dbReference type="HOGENOM" id="CLU_097652_2_1_1"/>
<accession>K3W5D6</accession>
<sequence>MFEKLVESILVEYVSEWVDGLDSEKMKIALFGGKVEFRELKLKASSLDKFQLPLKVKAGTIGTLTMKVPWKRLTKEAVKIQIDDLFLLVVPSHEEELHRQKKHSMKKQQHGSAAMEGDEEDSYALRLRWTKQQEVRVRELLEKNKAEENTHAMEKGNESSGGDTTASWGYREKILHNIMDNVSFELSKIHIRFYFGLQRKSFQWRVWLRNDAG</sequence>
<evidence type="ECO:0000256" key="2">
    <source>
        <dbReference type="ARBA" id="ARBA00022448"/>
    </source>
</evidence>
<evidence type="ECO:0000256" key="3">
    <source>
        <dbReference type="SAM" id="MobiDB-lite"/>
    </source>
</evidence>
<dbReference type="GO" id="GO:0045053">
    <property type="term" value="P:protein retention in Golgi apparatus"/>
    <property type="evidence" value="ECO:0007669"/>
    <property type="project" value="TreeGrafter"/>
</dbReference>
<reference evidence="6" key="2">
    <citation type="submission" date="2010-04" db="EMBL/GenBank/DDBJ databases">
        <authorList>
            <person name="Buell R."/>
            <person name="Hamilton J."/>
            <person name="Hostetler J."/>
        </authorList>
    </citation>
    <scope>NUCLEOTIDE SEQUENCE [LARGE SCALE GENOMIC DNA]</scope>
    <source>
        <strain evidence="6">DAOM:BR144</strain>
    </source>
</reference>
<evidence type="ECO:0000313" key="6">
    <source>
        <dbReference type="Proteomes" id="UP000019132"/>
    </source>
</evidence>
<dbReference type="AlphaFoldDB" id="K3W5D6"/>